<keyword evidence="2" id="KW-1185">Reference proteome</keyword>
<proteinExistence type="predicted"/>
<organism evidence="1 2">
    <name type="scientific">Zarea fungicola</name>
    <dbReference type="NCBI Taxonomy" id="93591"/>
    <lineage>
        <taxon>Eukaryota</taxon>
        <taxon>Fungi</taxon>
        <taxon>Dikarya</taxon>
        <taxon>Ascomycota</taxon>
        <taxon>Pezizomycotina</taxon>
        <taxon>Sordariomycetes</taxon>
        <taxon>Hypocreomycetidae</taxon>
        <taxon>Hypocreales</taxon>
        <taxon>Cordycipitaceae</taxon>
        <taxon>Zarea</taxon>
    </lineage>
</organism>
<dbReference type="Proteomes" id="UP001143910">
    <property type="component" value="Unassembled WGS sequence"/>
</dbReference>
<gene>
    <name evidence="1" type="ORF">NQ176_g3464</name>
</gene>
<accession>A0ACC1NJ30</accession>
<dbReference type="EMBL" id="JANJQO010000316">
    <property type="protein sequence ID" value="KAJ2979079.1"/>
    <property type="molecule type" value="Genomic_DNA"/>
</dbReference>
<evidence type="ECO:0000313" key="2">
    <source>
        <dbReference type="Proteomes" id="UP001143910"/>
    </source>
</evidence>
<protein>
    <submittedName>
        <fullName evidence="1">Uncharacterized protein</fullName>
    </submittedName>
</protein>
<reference evidence="1" key="1">
    <citation type="submission" date="2022-08" db="EMBL/GenBank/DDBJ databases">
        <title>Genome Sequence of Lecanicillium fungicola.</title>
        <authorList>
            <person name="Buettner E."/>
        </authorList>
    </citation>
    <scope>NUCLEOTIDE SEQUENCE</scope>
    <source>
        <strain evidence="1">Babe33</strain>
    </source>
</reference>
<evidence type="ECO:0000313" key="1">
    <source>
        <dbReference type="EMBL" id="KAJ2979079.1"/>
    </source>
</evidence>
<comment type="caution">
    <text evidence="1">The sequence shown here is derived from an EMBL/GenBank/DDBJ whole genome shotgun (WGS) entry which is preliminary data.</text>
</comment>
<name>A0ACC1NJ30_9HYPO</name>
<sequence>MNPPVASLQQLTLEDMLSTAAQSLPPGDGDDSKYRDQDYDSEYSDLDSNDTSSADGEGQVHVRSPTRLMYNLEALPETTKSAVRDAFNEPPAMNFQHCREMEDTYAFQMTEVVTRSIRICAPSSGKRRLSCSCNHSGQESDGEACRHILWLLDQVAKQTLYDNSHDVALTMTAAGYPLEMGDPFQKITEHHLNILADGLHCRLVNPERYNFNNTDEHRVKESRELLSTLCQTPPDTFRPDIFQHPVLGPSIIKPRDLEYTVFRMLVDNDNFFHYFRSQAARAGSGGTTIDSFRQLTHRIDTVLLGLDTRTSPLPAGELSPEQEFCTVAWAARHVVGVVDLVRCRIWSRKRPLRAAERDAAAKILVHVLEAVVQRNRDYHTRGRRGERNLYLRLIGDTDNGFVVEELGMIPEGVLPYVDAIEALIEEITVQGAPVTYVTRLRKLVAHVRARGVSANLKRHSQQGQEEDGNATKRMK</sequence>